<reference evidence="1 2" key="1">
    <citation type="submission" date="2021-06" db="EMBL/GenBank/DDBJ databases">
        <title>Caerostris darwini draft genome.</title>
        <authorList>
            <person name="Kono N."/>
            <person name="Arakawa K."/>
        </authorList>
    </citation>
    <scope>NUCLEOTIDE SEQUENCE [LARGE SCALE GENOMIC DNA]</scope>
</reference>
<dbReference type="EMBL" id="BPLQ01013861">
    <property type="protein sequence ID" value="GIY75406.1"/>
    <property type="molecule type" value="Genomic_DNA"/>
</dbReference>
<dbReference type="AlphaFoldDB" id="A0AAV4W081"/>
<evidence type="ECO:0000313" key="1">
    <source>
        <dbReference type="EMBL" id="GIY75406.1"/>
    </source>
</evidence>
<gene>
    <name evidence="1" type="ORF">CDAR_64991</name>
</gene>
<protein>
    <submittedName>
        <fullName evidence="1">Uncharacterized protein</fullName>
    </submittedName>
</protein>
<sequence length="84" mass="9796">MGLESRAIRQMQALISISFVRKGRKEGCRENFIVLEAHPLCPSRSRLRSIRMRFRLVHYERGSLENRELLDGRGVGLRHPSDYS</sequence>
<accession>A0AAV4W081</accession>
<name>A0AAV4W081_9ARAC</name>
<keyword evidence="2" id="KW-1185">Reference proteome</keyword>
<proteinExistence type="predicted"/>
<comment type="caution">
    <text evidence="1">The sequence shown here is derived from an EMBL/GenBank/DDBJ whole genome shotgun (WGS) entry which is preliminary data.</text>
</comment>
<evidence type="ECO:0000313" key="2">
    <source>
        <dbReference type="Proteomes" id="UP001054837"/>
    </source>
</evidence>
<organism evidence="1 2">
    <name type="scientific">Caerostris darwini</name>
    <dbReference type="NCBI Taxonomy" id="1538125"/>
    <lineage>
        <taxon>Eukaryota</taxon>
        <taxon>Metazoa</taxon>
        <taxon>Ecdysozoa</taxon>
        <taxon>Arthropoda</taxon>
        <taxon>Chelicerata</taxon>
        <taxon>Arachnida</taxon>
        <taxon>Araneae</taxon>
        <taxon>Araneomorphae</taxon>
        <taxon>Entelegynae</taxon>
        <taxon>Araneoidea</taxon>
        <taxon>Araneidae</taxon>
        <taxon>Caerostris</taxon>
    </lineage>
</organism>
<dbReference type="Proteomes" id="UP001054837">
    <property type="component" value="Unassembled WGS sequence"/>
</dbReference>